<organism evidence="1 2">
    <name type="scientific">ssRNA phage SRR5466725_6</name>
    <dbReference type="NCBI Taxonomy" id="2786425"/>
    <lineage>
        <taxon>Viruses</taxon>
        <taxon>Riboviria</taxon>
        <taxon>Orthornavirae</taxon>
        <taxon>Lenarviricota</taxon>
        <taxon>Leviviricetes</taxon>
        <taxon>Timlovirales</taxon>
        <taxon>Blumeviridae</taxon>
        <taxon>Dehkhevirus</taxon>
        <taxon>Dehkhevirus borboradaptatum</taxon>
    </lineage>
</organism>
<gene>
    <name evidence="1" type="primary">SRR5466725_6_2</name>
</gene>
<evidence type="ECO:0000313" key="1">
    <source>
        <dbReference type="EMBL" id="DAD50829.1"/>
    </source>
</evidence>
<keyword evidence="1" id="KW-0946">Virion</keyword>
<dbReference type="KEGG" id="vg:80399382"/>
<proteinExistence type="predicted"/>
<name>A0A8S5L0H5_9VIRU</name>
<dbReference type="RefSeq" id="YP_010770154.1">
    <property type="nucleotide sequence ID" value="NC_074180.1"/>
</dbReference>
<dbReference type="GO" id="GO:0019028">
    <property type="term" value="C:viral capsid"/>
    <property type="evidence" value="ECO:0007669"/>
    <property type="project" value="UniProtKB-KW"/>
</dbReference>
<reference evidence="1" key="1">
    <citation type="submission" date="2020-09" db="EMBL/GenBank/DDBJ databases">
        <title>Leviviricetes taxonomy.</title>
        <authorList>
            <person name="Stockdale S.R."/>
            <person name="Callanan J."/>
            <person name="Adriaenssens E.M."/>
            <person name="Kuhn J.H."/>
            <person name="Rumnieks J."/>
            <person name="Shkoporov A."/>
            <person name="Draper L.A."/>
            <person name="Ross P."/>
            <person name="Hill C."/>
        </authorList>
    </citation>
    <scope>NUCLEOTIDE SEQUENCE</scope>
</reference>
<dbReference type="EMBL" id="BK013638">
    <property type="protein sequence ID" value="DAD50829.1"/>
    <property type="molecule type" value="Genomic_RNA"/>
</dbReference>
<protein>
    <submittedName>
        <fullName evidence="1">Coat protein</fullName>
    </submittedName>
</protein>
<keyword evidence="2" id="KW-1185">Reference proteome</keyword>
<accession>A0A8S5L0H5</accession>
<keyword evidence="1" id="KW-0167">Capsid protein</keyword>
<sequence length="160" mass="17507">MSKTINKGFTDTVTATKSVSIPDLSWNTDFKTKSDEPDEVILTNVTSPLDRPELIRFGYSEIKDVYKNTPIDSSVYAPTRRGIQILCQVNDIYSVTDSTDAAYRVDLPVQAHVVLKVPACDLITADMAQELAERAVSGLFATGSVTSTKLSAMLRGSMRP</sequence>
<dbReference type="Proteomes" id="UP000679667">
    <property type="component" value="Segment"/>
</dbReference>
<evidence type="ECO:0000313" key="2">
    <source>
        <dbReference type="Proteomes" id="UP000679667"/>
    </source>
</evidence>
<dbReference type="GeneID" id="80399382"/>